<evidence type="ECO:0000313" key="9">
    <source>
        <dbReference type="Proteomes" id="UP000887540"/>
    </source>
</evidence>
<evidence type="ECO:0000256" key="2">
    <source>
        <dbReference type="ARBA" id="ARBA00022679"/>
    </source>
</evidence>
<dbReference type="WBParaSite" id="ACRNAN_scaffold969.g22323.t1">
    <property type="protein sequence ID" value="ACRNAN_scaffold969.g22323.t1"/>
    <property type="gene ID" value="ACRNAN_scaffold969.g22323"/>
</dbReference>
<dbReference type="InterPro" id="IPR001594">
    <property type="entry name" value="Palmitoyltrfase_DHHC"/>
</dbReference>
<dbReference type="Proteomes" id="UP000887540">
    <property type="component" value="Unplaced"/>
</dbReference>
<evidence type="ECO:0000313" key="10">
    <source>
        <dbReference type="WBParaSite" id="ACRNAN_scaffold969.g22323.t1"/>
    </source>
</evidence>
<feature type="domain" description="Palmitoyltransferase DHHC" evidence="8">
    <location>
        <begin position="6"/>
        <end position="142"/>
    </location>
</feature>
<name>A0A914EQ68_9BILA</name>
<organism evidence="9 10">
    <name type="scientific">Acrobeloides nanus</name>
    <dbReference type="NCBI Taxonomy" id="290746"/>
    <lineage>
        <taxon>Eukaryota</taxon>
        <taxon>Metazoa</taxon>
        <taxon>Ecdysozoa</taxon>
        <taxon>Nematoda</taxon>
        <taxon>Chromadorea</taxon>
        <taxon>Rhabditida</taxon>
        <taxon>Tylenchina</taxon>
        <taxon>Cephalobomorpha</taxon>
        <taxon>Cephaloboidea</taxon>
        <taxon>Cephalobidae</taxon>
        <taxon>Acrobeloides</taxon>
    </lineage>
</organism>
<comment type="domain">
    <text evidence="7">The DHHC domain is required for palmitoyltransferase activity.</text>
</comment>
<dbReference type="InterPro" id="IPR039859">
    <property type="entry name" value="PFA4/ZDH16/20/ERF2-like"/>
</dbReference>
<keyword evidence="2 7" id="KW-0808">Transferase</keyword>
<protein>
    <recommendedName>
        <fullName evidence="7">Palmitoyltransferase</fullName>
        <ecNumber evidence="7">2.3.1.225</ecNumber>
    </recommendedName>
</protein>
<keyword evidence="3 7" id="KW-0812">Transmembrane</keyword>
<feature type="transmembrane region" description="Helical" evidence="7">
    <location>
        <begin position="100"/>
        <end position="127"/>
    </location>
</feature>
<evidence type="ECO:0000259" key="8">
    <source>
        <dbReference type="Pfam" id="PF01529"/>
    </source>
</evidence>
<evidence type="ECO:0000256" key="1">
    <source>
        <dbReference type="ARBA" id="ARBA00004141"/>
    </source>
</evidence>
<evidence type="ECO:0000256" key="3">
    <source>
        <dbReference type="ARBA" id="ARBA00022692"/>
    </source>
</evidence>
<proteinExistence type="inferred from homology"/>
<accession>A0A914EQ68</accession>
<dbReference type="GO" id="GO:0019706">
    <property type="term" value="F:protein-cysteine S-palmitoyltransferase activity"/>
    <property type="evidence" value="ECO:0007669"/>
    <property type="project" value="UniProtKB-EC"/>
</dbReference>
<comment type="similarity">
    <text evidence="7">Belongs to the DHHC palmitoyltransferase family.</text>
</comment>
<evidence type="ECO:0000256" key="6">
    <source>
        <dbReference type="ARBA" id="ARBA00023315"/>
    </source>
</evidence>
<keyword evidence="6 7" id="KW-0012">Acyltransferase</keyword>
<evidence type="ECO:0000256" key="5">
    <source>
        <dbReference type="ARBA" id="ARBA00023136"/>
    </source>
</evidence>
<evidence type="ECO:0000256" key="7">
    <source>
        <dbReference type="RuleBase" id="RU079119"/>
    </source>
</evidence>
<keyword evidence="4 7" id="KW-1133">Transmembrane helix</keyword>
<dbReference type="PROSITE" id="PS50216">
    <property type="entry name" value="DHHC"/>
    <property type="match status" value="1"/>
</dbReference>
<dbReference type="AlphaFoldDB" id="A0A914EQ68"/>
<keyword evidence="5 7" id="KW-0472">Membrane</keyword>
<comment type="subcellular location">
    <subcellularLocation>
        <location evidence="1">Membrane</location>
        <topology evidence="1">Multi-pass membrane protein</topology>
    </subcellularLocation>
</comment>
<evidence type="ECO:0000256" key="4">
    <source>
        <dbReference type="ARBA" id="ARBA00022989"/>
    </source>
</evidence>
<keyword evidence="9" id="KW-1185">Reference proteome</keyword>
<dbReference type="EC" id="2.3.1.225" evidence="7"/>
<feature type="transmembrane region" description="Helical" evidence="7">
    <location>
        <begin position="57"/>
        <end position="80"/>
    </location>
</feature>
<dbReference type="Pfam" id="PF01529">
    <property type="entry name" value="DHHC"/>
    <property type="match status" value="1"/>
</dbReference>
<reference evidence="10" key="1">
    <citation type="submission" date="2022-11" db="UniProtKB">
        <authorList>
            <consortium name="WormBaseParasite"/>
        </authorList>
    </citation>
    <scope>IDENTIFICATION</scope>
</reference>
<comment type="catalytic activity">
    <reaction evidence="7">
        <text>L-cysteinyl-[protein] + hexadecanoyl-CoA = S-hexadecanoyl-L-cysteinyl-[protein] + CoA</text>
        <dbReference type="Rhea" id="RHEA:36683"/>
        <dbReference type="Rhea" id="RHEA-COMP:10131"/>
        <dbReference type="Rhea" id="RHEA-COMP:11032"/>
        <dbReference type="ChEBI" id="CHEBI:29950"/>
        <dbReference type="ChEBI" id="CHEBI:57287"/>
        <dbReference type="ChEBI" id="CHEBI:57379"/>
        <dbReference type="ChEBI" id="CHEBI:74151"/>
        <dbReference type="EC" id="2.3.1.225"/>
    </reaction>
</comment>
<sequence length="320" mass="36930">MDEHKKLLQYCAICRGYKAPRSHHCSKCGRCVLKLEHHCPWINNCVGHRNQVFFVRFLASAVIGCTHATIILSICIYRTLDMIWWSGPLRKGSPSFAIDSIYVFFSAIFAFSFSLGVIVSVGALLYVQLKVVFKNKTTIEDYICMKAESRDREIEFVYPYDLGWKENLRQIFSNGSFPLGNGVWWPVREGCDQFTFTIEQLEQKALKRQLAREVIVVRDFPGGICGAWRHGLMVQICQPLSEEPRVKVQKGERWLVTRGNKRWVYGVKHIDDHLMQQNGGELHRLEETANEKLDSKTLDTSAIRPPRGWFPRMCARPKSE</sequence>
<dbReference type="GO" id="GO:0016020">
    <property type="term" value="C:membrane"/>
    <property type="evidence" value="ECO:0007669"/>
    <property type="project" value="UniProtKB-SubCell"/>
</dbReference>
<dbReference type="PANTHER" id="PTHR12246">
    <property type="entry name" value="PALMITOYLTRANSFERASE ZDHHC16"/>
    <property type="match status" value="1"/>
</dbReference>